<keyword evidence="2" id="KW-1185">Reference proteome</keyword>
<dbReference type="EMBL" id="CP048113">
    <property type="protein sequence ID" value="QHS58903.1"/>
    <property type="molecule type" value="Genomic_DNA"/>
</dbReference>
<sequence length="187" mass="21447">MEPGDVVTIANPIHAGVAFILNALDQSSRFSSDRLSKCCFMLIYLTQELSIDISDKFGLLSFIHPLIHQFFKNRNYGPGLSILYIGLVCKAGKLVHAVRQETSRPAEVHDVQYIYIANSVDRHSKSLSYGQLLNYNEYRRVDDISALLARDILYAIDTIQHVRKIRNFDLAAFKIDFELFFRQVGWM</sequence>
<dbReference type="AlphaFoldDB" id="A0A6B9ZEE2"/>
<evidence type="ECO:0000313" key="2">
    <source>
        <dbReference type="Proteomes" id="UP000476411"/>
    </source>
</evidence>
<dbReference type="Proteomes" id="UP000476411">
    <property type="component" value="Chromosome"/>
</dbReference>
<gene>
    <name evidence="1" type="ORF">GWR21_04600</name>
</gene>
<organism evidence="1 2">
    <name type="scientific">Chitinophaga agri</name>
    <dbReference type="NCBI Taxonomy" id="2703787"/>
    <lineage>
        <taxon>Bacteria</taxon>
        <taxon>Pseudomonadati</taxon>
        <taxon>Bacteroidota</taxon>
        <taxon>Chitinophagia</taxon>
        <taxon>Chitinophagales</taxon>
        <taxon>Chitinophagaceae</taxon>
        <taxon>Chitinophaga</taxon>
    </lineage>
</organism>
<dbReference type="KEGG" id="chih:GWR21_04600"/>
<proteinExistence type="predicted"/>
<name>A0A6B9ZEE2_9BACT</name>
<reference evidence="1 2" key="1">
    <citation type="submission" date="2020-01" db="EMBL/GenBank/DDBJ databases">
        <title>Complete genome sequence of Chitinophaga sp. H33E-04 isolated from quinoa roots.</title>
        <authorList>
            <person name="Weon H.-Y."/>
            <person name="Lee S.A."/>
        </authorList>
    </citation>
    <scope>NUCLEOTIDE SEQUENCE [LARGE SCALE GENOMIC DNA]</scope>
    <source>
        <strain evidence="1 2">H33E-04</strain>
    </source>
</reference>
<protein>
    <submittedName>
        <fullName evidence="1">Uncharacterized protein</fullName>
    </submittedName>
</protein>
<evidence type="ECO:0000313" key="1">
    <source>
        <dbReference type="EMBL" id="QHS58903.1"/>
    </source>
</evidence>
<dbReference type="RefSeq" id="WP_162330606.1">
    <property type="nucleotide sequence ID" value="NZ_CP048113.1"/>
</dbReference>
<accession>A0A6B9ZEE2</accession>